<dbReference type="AlphaFoldDB" id="A0A8S1AGS3"/>
<evidence type="ECO:0000256" key="3">
    <source>
        <dbReference type="ARBA" id="ARBA00022825"/>
    </source>
</evidence>
<evidence type="ECO:0000256" key="1">
    <source>
        <dbReference type="ARBA" id="ARBA00022670"/>
    </source>
</evidence>
<reference evidence="6 7" key="1">
    <citation type="submission" date="2020-04" db="EMBL/GenBank/DDBJ databases">
        <authorList>
            <person name="Wallbank WR R."/>
            <person name="Pardo Diaz C."/>
            <person name="Kozak K."/>
            <person name="Martin S."/>
            <person name="Jiggins C."/>
            <person name="Moest M."/>
            <person name="Warren A I."/>
            <person name="Byers J.R.P. K."/>
            <person name="Montejo-Kovacevich G."/>
            <person name="Yen C E."/>
        </authorList>
    </citation>
    <scope>NUCLEOTIDE SEQUENCE [LARGE SCALE GENOMIC DNA]</scope>
</reference>
<proteinExistence type="predicted"/>
<dbReference type="InterPro" id="IPR043504">
    <property type="entry name" value="Peptidase_S1_PA_chymotrypsin"/>
</dbReference>
<evidence type="ECO:0000313" key="6">
    <source>
        <dbReference type="EMBL" id="CAB3244352.1"/>
    </source>
</evidence>
<dbReference type="SMART" id="SM00020">
    <property type="entry name" value="Tryp_SPc"/>
    <property type="match status" value="1"/>
</dbReference>
<dbReference type="InterPro" id="IPR009003">
    <property type="entry name" value="Peptidase_S1_PA"/>
</dbReference>
<dbReference type="PANTHER" id="PTHR24276">
    <property type="entry name" value="POLYSERASE-RELATED"/>
    <property type="match status" value="1"/>
</dbReference>
<evidence type="ECO:0000256" key="2">
    <source>
        <dbReference type="ARBA" id="ARBA00022801"/>
    </source>
</evidence>
<protein>
    <recommendedName>
        <fullName evidence="5">Peptidase S1 domain-containing protein</fullName>
    </recommendedName>
</protein>
<feature type="domain" description="Peptidase S1" evidence="5">
    <location>
        <begin position="13"/>
        <end position="332"/>
    </location>
</feature>
<organism evidence="6 7">
    <name type="scientific">Arctia plantaginis</name>
    <name type="common">Wood tiger moth</name>
    <name type="synonym">Phalaena plantaginis</name>
    <dbReference type="NCBI Taxonomy" id="874455"/>
    <lineage>
        <taxon>Eukaryota</taxon>
        <taxon>Metazoa</taxon>
        <taxon>Ecdysozoa</taxon>
        <taxon>Arthropoda</taxon>
        <taxon>Hexapoda</taxon>
        <taxon>Insecta</taxon>
        <taxon>Pterygota</taxon>
        <taxon>Neoptera</taxon>
        <taxon>Endopterygota</taxon>
        <taxon>Lepidoptera</taxon>
        <taxon>Glossata</taxon>
        <taxon>Ditrysia</taxon>
        <taxon>Noctuoidea</taxon>
        <taxon>Erebidae</taxon>
        <taxon>Arctiinae</taxon>
        <taxon>Arctia</taxon>
    </lineage>
</organism>
<dbReference type="InterPro" id="IPR001254">
    <property type="entry name" value="Trypsin_dom"/>
</dbReference>
<comment type="caution">
    <text evidence="6">The sequence shown here is derived from an EMBL/GenBank/DDBJ whole genome shotgun (WGS) entry which is preliminary data.</text>
</comment>
<keyword evidence="3" id="KW-0720">Serine protease</keyword>
<keyword evidence="1" id="KW-0645">Protease</keyword>
<dbReference type="PANTHER" id="PTHR24276:SF98">
    <property type="entry name" value="FI18310P1-RELATED"/>
    <property type="match status" value="1"/>
</dbReference>
<name>A0A8S1AGS3_ARCPL</name>
<evidence type="ECO:0000259" key="5">
    <source>
        <dbReference type="PROSITE" id="PS50240"/>
    </source>
</evidence>
<dbReference type="GO" id="GO:0004252">
    <property type="term" value="F:serine-type endopeptidase activity"/>
    <property type="evidence" value="ECO:0007669"/>
    <property type="project" value="InterPro"/>
</dbReference>
<sequence length="694" mass="79415">MTTLHDVKCERRIVNGEEIDKSYVVYIVWDTSNETLTEYLDSNTVCGGFILNEVMVVTSGACLKQFPYQYVIAGYNKYVPGAVGRNKKEEECMEIAKKPIIEKCYHYYPHLRLHHAWAYNDLAIARLETAYDFNNQAFTEKCSYQPTVANYKYRVLQPGTDVVVYGWGSNRYHKPENISFDINQDYLMATTTKVIALDECDQSYAHSISNDGRPRFCTDGESSLDIYGEPTGTRRANVTYTSRNRTQVYALDVLGVRRNKTIALRKSLYKTGRRHGPCQNDHGGPISTWERGEEIVVGIVTGYLVNKDMECVGPYIYSLLHYFHRFIACTQQKLNKQGAVRSDVPKPVSMYQSMTKALLVLLLARYAKCQRRIVNGEEINKSYVVYFVWDLSDKNLTEYHDTTTICGGFFITENLVITADECLKIFPTQYVIAGYNKYVPGAVGRNKEEEECLKIAKKPIIEKHYFRTSQAQLKNGWQYEELAFARLETAFDFNDQAFTEKCSYQPSVANYQFRELKPGTDVVVYGWGSNRYHRPENILFDTNQSYLMATTTKVIALDECNKNYNHAINNIHNIRFCTEGESSLDVYGQPTDTRRANTNNTHSDPVYALDVPGMPGNKTIGLRKSLYRTGRRYGPCQNDHGGPIATWENGTEIVVGIVTGYLVNNDMECVAPYIYTELTFFKKFLNTSLQKFKT</sequence>
<dbReference type="Gene3D" id="2.40.10.10">
    <property type="entry name" value="Trypsin-like serine proteases"/>
    <property type="match status" value="2"/>
</dbReference>
<dbReference type="SUPFAM" id="SSF50494">
    <property type="entry name" value="Trypsin-like serine proteases"/>
    <property type="match status" value="2"/>
</dbReference>
<keyword evidence="4" id="KW-1015">Disulfide bond</keyword>
<evidence type="ECO:0000256" key="4">
    <source>
        <dbReference type="ARBA" id="ARBA00023157"/>
    </source>
</evidence>
<dbReference type="Pfam" id="PF00089">
    <property type="entry name" value="Trypsin"/>
    <property type="match status" value="2"/>
</dbReference>
<dbReference type="InterPro" id="IPR050430">
    <property type="entry name" value="Peptidase_S1"/>
</dbReference>
<feature type="domain" description="Peptidase S1" evidence="5">
    <location>
        <begin position="373"/>
        <end position="690"/>
    </location>
</feature>
<dbReference type="EMBL" id="CADEBD010000316">
    <property type="protein sequence ID" value="CAB3244352.1"/>
    <property type="molecule type" value="Genomic_DNA"/>
</dbReference>
<accession>A0A8S1AGS3</accession>
<dbReference type="GO" id="GO:0006508">
    <property type="term" value="P:proteolysis"/>
    <property type="evidence" value="ECO:0007669"/>
    <property type="project" value="UniProtKB-KW"/>
</dbReference>
<evidence type="ECO:0000313" key="7">
    <source>
        <dbReference type="Proteomes" id="UP000494256"/>
    </source>
</evidence>
<dbReference type="OrthoDB" id="10055806at2759"/>
<keyword evidence="2" id="KW-0378">Hydrolase</keyword>
<gene>
    <name evidence="6" type="ORF">APLA_LOCUS10707</name>
</gene>
<dbReference type="Proteomes" id="UP000494256">
    <property type="component" value="Unassembled WGS sequence"/>
</dbReference>
<dbReference type="PROSITE" id="PS50240">
    <property type="entry name" value="TRYPSIN_DOM"/>
    <property type="match status" value="2"/>
</dbReference>